<gene>
    <name evidence="12" type="ORF">SAMN05444398_101752</name>
</gene>
<dbReference type="GO" id="GO:0006826">
    <property type="term" value="P:iron ion transport"/>
    <property type="evidence" value="ECO:0007669"/>
    <property type="project" value="UniProtKB-KW"/>
</dbReference>
<dbReference type="GO" id="GO:0005524">
    <property type="term" value="F:ATP binding"/>
    <property type="evidence" value="ECO:0007669"/>
    <property type="project" value="UniProtKB-KW"/>
</dbReference>
<dbReference type="GO" id="GO:0016887">
    <property type="term" value="F:ATP hydrolysis activity"/>
    <property type="evidence" value="ECO:0007669"/>
    <property type="project" value="InterPro"/>
</dbReference>
<keyword evidence="6" id="KW-0547">Nucleotide-binding</keyword>
<keyword evidence="3" id="KW-0813">Transport</keyword>
<dbReference type="PANTHER" id="PTHR42771:SF3">
    <property type="entry name" value="PETROBACTIN IMPORT ATP-BINDING PROTEIN YCLP"/>
    <property type="match status" value="1"/>
</dbReference>
<keyword evidence="5" id="KW-0410">Iron transport</keyword>
<dbReference type="Gene3D" id="3.40.50.300">
    <property type="entry name" value="P-loop containing nucleotide triphosphate hydrolases"/>
    <property type="match status" value="1"/>
</dbReference>
<evidence type="ECO:0000256" key="1">
    <source>
        <dbReference type="ARBA" id="ARBA00004202"/>
    </source>
</evidence>
<dbReference type="PROSITE" id="PS50893">
    <property type="entry name" value="ABC_TRANSPORTER_2"/>
    <property type="match status" value="1"/>
</dbReference>
<dbReference type="PROSITE" id="PS00211">
    <property type="entry name" value="ABC_TRANSPORTER_1"/>
    <property type="match status" value="1"/>
</dbReference>
<evidence type="ECO:0000256" key="7">
    <source>
        <dbReference type="ARBA" id="ARBA00022840"/>
    </source>
</evidence>
<evidence type="ECO:0000313" key="13">
    <source>
        <dbReference type="Proteomes" id="UP000183974"/>
    </source>
</evidence>
<dbReference type="InterPro" id="IPR003439">
    <property type="entry name" value="ABC_transporter-like_ATP-bd"/>
</dbReference>
<dbReference type="CDD" id="cd03214">
    <property type="entry name" value="ABC_Iron-Siderophores_B12_Hemin"/>
    <property type="match status" value="1"/>
</dbReference>
<dbReference type="FunFam" id="3.40.50.300:FF:000134">
    <property type="entry name" value="Iron-enterobactin ABC transporter ATP-binding protein"/>
    <property type="match status" value="1"/>
</dbReference>
<organism evidence="12 13">
    <name type="scientific">Roseovarius pacificus</name>
    <dbReference type="NCBI Taxonomy" id="337701"/>
    <lineage>
        <taxon>Bacteria</taxon>
        <taxon>Pseudomonadati</taxon>
        <taxon>Pseudomonadota</taxon>
        <taxon>Alphaproteobacteria</taxon>
        <taxon>Rhodobacterales</taxon>
        <taxon>Roseobacteraceae</taxon>
        <taxon>Roseovarius</taxon>
    </lineage>
</organism>
<dbReference type="InterPro" id="IPR017871">
    <property type="entry name" value="ABC_transporter-like_CS"/>
</dbReference>
<comment type="subcellular location">
    <subcellularLocation>
        <location evidence="1">Cell membrane</location>
        <topology evidence="1">Peripheral membrane protein</topology>
    </subcellularLocation>
</comment>
<dbReference type="PANTHER" id="PTHR42771">
    <property type="entry name" value="IRON(3+)-HYDROXAMATE IMPORT ATP-BINDING PROTEIN FHUC"/>
    <property type="match status" value="1"/>
</dbReference>
<protein>
    <submittedName>
        <fullName evidence="12">Iron complex transport system ATP-binding protein</fullName>
    </submittedName>
</protein>
<evidence type="ECO:0000256" key="6">
    <source>
        <dbReference type="ARBA" id="ARBA00022741"/>
    </source>
</evidence>
<name>A0A1M6Y8Z3_9RHOB</name>
<dbReference type="SMART" id="SM00382">
    <property type="entry name" value="AAA"/>
    <property type="match status" value="1"/>
</dbReference>
<dbReference type="InterPro" id="IPR003593">
    <property type="entry name" value="AAA+_ATPase"/>
</dbReference>
<evidence type="ECO:0000256" key="3">
    <source>
        <dbReference type="ARBA" id="ARBA00022448"/>
    </source>
</evidence>
<proteinExistence type="inferred from homology"/>
<dbReference type="Pfam" id="PF00005">
    <property type="entry name" value="ABC_tran"/>
    <property type="match status" value="1"/>
</dbReference>
<evidence type="ECO:0000256" key="9">
    <source>
        <dbReference type="ARBA" id="ARBA00023065"/>
    </source>
</evidence>
<dbReference type="InterPro" id="IPR051535">
    <property type="entry name" value="Siderophore_ABC-ATPase"/>
</dbReference>
<comment type="similarity">
    <text evidence="2">Belongs to the ABC transporter superfamily.</text>
</comment>
<dbReference type="SUPFAM" id="SSF52540">
    <property type="entry name" value="P-loop containing nucleoside triphosphate hydrolases"/>
    <property type="match status" value="1"/>
</dbReference>
<keyword evidence="13" id="KW-1185">Reference proteome</keyword>
<dbReference type="EMBL" id="FRBR01000001">
    <property type="protein sequence ID" value="SHL14648.1"/>
    <property type="molecule type" value="Genomic_DNA"/>
</dbReference>
<evidence type="ECO:0000256" key="2">
    <source>
        <dbReference type="ARBA" id="ARBA00005417"/>
    </source>
</evidence>
<evidence type="ECO:0000256" key="8">
    <source>
        <dbReference type="ARBA" id="ARBA00023004"/>
    </source>
</evidence>
<feature type="domain" description="ABC transporter" evidence="11">
    <location>
        <begin position="2"/>
        <end position="238"/>
    </location>
</feature>
<dbReference type="AlphaFoldDB" id="A0A1M6Y8Z3"/>
<dbReference type="STRING" id="337701.SAMN05444398_101752"/>
<dbReference type="OrthoDB" id="9805601at2"/>
<keyword evidence="9" id="KW-0406">Ion transport</keyword>
<dbReference type="RefSeq" id="WP_073032841.1">
    <property type="nucleotide sequence ID" value="NZ_BMLR01000001.1"/>
</dbReference>
<dbReference type="InterPro" id="IPR027417">
    <property type="entry name" value="P-loop_NTPase"/>
</dbReference>
<reference evidence="12 13" key="1">
    <citation type="submission" date="2016-11" db="EMBL/GenBank/DDBJ databases">
        <authorList>
            <person name="Jaros S."/>
            <person name="Januszkiewicz K."/>
            <person name="Wedrychowicz H."/>
        </authorList>
    </citation>
    <scope>NUCLEOTIDE SEQUENCE [LARGE SCALE GENOMIC DNA]</scope>
    <source>
        <strain evidence="12 13">DSM 29589</strain>
    </source>
</reference>
<keyword evidence="8" id="KW-0408">Iron</keyword>
<keyword evidence="10" id="KW-0472">Membrane</keyword>
<keyword evidence="7 12" id="KW-0067">ATP-binding</keyword>
<evidence type="ECO:0000313" key="12">
    <source>
        <dbReference type="EMBL" id="SHL14648.1"/>
    </source>
</evidence>
<dbReference type="GO" id="GO:0005886">
    <property type="term" value="C:plasma membrane"/>
    <property type="evidence" value="ECO:0007669"/>
    <property type="project" value="UniProtKB-SubCell"/>
</dbReference>
<keyword evidence="4" id="KW-1003">Cell membrane</keyword>
<evidence type="ECO:0000259" key="11">
    <source>
        <dbReference type="PROSITE" id="PS50893"/>
    </source>
</evidence>
<accession>A0A1M6Y8Z3</accession>
<dbReference type="Proteomes" id="UP000183974">
    <property type="component" value="Unassembled WGS sequence"/>
</dbReference>
<evidence type="ECO:0000256" key="4">
    <source>
        <dbReference type="ARBA" id="ARBA00022475"/>
    </source>
</evidence>
<evidence type="ECO:0000256" key="5">
    <source>
        <dbReference type="ARBA" id="ARBA00022496"/>
    </source>
</evidence>
<evidence type="ECO:0000256" key="10">
    <source>
        <dbReference type="ARBA" id="ARBA00023136"/>
    </source>
</evidence>
<sequence length="253" mass="27348">MIEVSNLSYSAGQAQILRDISLTIPQGGITAIIGPNGAGKSSLLHCIAGLLTPSGGQVRIDGLDPFDAPHRDRARAVALLQQTPRIATRLRVRELVAFGRWPHHGGRPGPEDARLTEEALATFDLTPLADRSLETLSGGQRQRALVAMTWAQSAPWLLLDEPLNALDPKYARDLMERLHDLTRPAPEQRSVVVVIHDINAAAGWADRVIALKDGEIGASGPCNDIMTPATLHAVFGMAFDVIDHKQRPVVIAR</sequence>